<comment type="caution">
    <text evidence="3">The sequence shown here is derived from an EMBL/GenBank/DDBJ whole genome shotgun (WGS) entry which is preliminary data.</text>
</comment>
<dbReference type="AlphaFoldDB" id="A0A4D4K307"/>
<accession>A0A4D4K307</accession>
<evidence type="ECO:0000313" key="4">
    <source>
        <dbReference type="Proteomes" id="UP000299290"/>
    </source>
</evidence>
<name>A0A4D4K307_9ACTN</name>
<protein>
    <submittedName>
        <fullName evidence="3">Uncharacterized protein</fullName>
    </submittedName>
</protein>
<sequence length="190" mass="20654">METVITVSAIICVIVMGVLLIRLLNGQHNERIAAVHYSDALAEVGRRSRKSRQPAIPPDRPPPPPHPEHRDGPRMTHGPLLARAGGREARPHAHRHVLLMNEATMQPPESPSAGRAEIRIVATSPEAARQVAEVLRRCFAGTEQRSYPAGAEGGTRLHLAVDTTHTAEPARSWLAASRPSGQDPTQMDEV</sequence>
<proteinExistence type="predicted"/>
<feature type="region of interest" description="Disordered" evidence="1">
    <location>
        <begin position="145"/>
        <end position="190"/>
    </location>
</feature>
<evidence type="ECO:0000256" key="1">
    <source>
        <dbReference type="SAM" id="MobiDB-lite"/>
    </source>
</evidence>
<reference evidence="3 4" key="1">
    <citation type="journal article" date="2020" name="Int. J. Syst. Evol. Microbiol.">
        <title>Reclassification of Streptomyces castelarensis and Streptomyces sporoclivatus as later heterotypic synonyms of Streptomyces antimycoticus.</title>
        <authorList>
            <person name="Komaki H."/>
            <person name="Tamura T."/>
        </authorList>
    </citation>
    <scope>NUCLEOTIDE SEQUENCE [LARGE SCALE GENOMIC DNA]</scope>
    <source>
        <strain evidence="3 4">NBRC 12839</strain>
    </source>
</reference>
<keyword evidence="2" id="KW-1133">Transmembrane helix</keyword>
<keyword evidence="2" id="KW-0472">Membrane</keyword>
<evidence type="ECO:0000256" key="2">
    <source>
        <dbReference type="SAM" id="Phobius"/>
    </source>
</evidence>
<keyword evidence="2" id="KW-0812">Transmembrane</keyword>
<feature type="region of interest" description="Disordered" evidence="1">
    <location>
        <begin position="44"/>
        <end position="81"/>
    </location>
</feature>
<dbReference type="Proteomes" id="UP000299290">
    <property type="component" value="Unassembled WGS sequence"/>
</dbReference>
<keyword evidence="4" id="KW-1185">Reference proteome</keyword>
<feature type="transmembrane region" description="Helical" evidence="2">
    <location>
        <begin position="6"/>
        <end position="24"/>
    </location>
</feature>
<organism evidence="3 4">
    <name type="scientific">Streptomyces antimycoticus</name>
    <dbReference type="NCBI Taxonomy" id="68175"/>
    <lineage>
        <taxon>Bacteria</taxon>
        <taxon>Bacillati</taxon>
        <taxon>Actinomycetota</taxon>
        <taxon>Actinomycetes</taxon>
        <taxon>Kitasatosporales</taxon>
        <taxon>Streptomycetaceae</taxon>
        <taxon>Streptomyces</taxon>
        <taxon>Streptomyces violaceusniger group</taxon>
    </lineage>
</organism>
<feature type="compositionally biased region" description="Pro residues" evidence="1">
    <location>
        <begin position="55"/>
        <end position="65"/>
    </location>
</feature>
<feature type="compositionally biased region" description="Polar residues" evidence="1">
    <location>
        <begin position="179"/>
        <end position="190"/>
    </location>
</feature>
<dbReference type="EMBL" id="BJHV01000001">
    <property type="protein sequence ID" value="GDY41460.1"/>
    <property type="molecule type" value="Genomic_DNA"/>
</dbReference>
<gene>
    <name evidence="3" type="ORF">SANT12839_023420</name>
</gene>
<evidence type="ECO:0000313" key="3">
    <source>
        <dbReference type="EMBL" id="GDY41460.1"/>
    </source>
</evidence>